<proteinExistence type="predicted"/>
<protein>
    <submittedName>
        <fullName evidence="1">Uncharacterized protein</fullName>
    </submittedName>
</protein>
<accession>U5E9J8</accession>
<organism evidence="1 2">
    <name type="scientific">Nocardia asteroides NBRC 15531</name>
    <dbReference type="NCBI Taxonomy" id="1110697"/>
    <lineage>
        <taxon>Bacteria</taxon>
        <taxon>Bacillati</taxon>
        <taxon>Actinomycetota</taxon>
        <taxon>Actinomycetes</taxon>
        <taxon>Mycobacteriales</taxon>
        <taxon>Nocardiaceae</taxon>
        <taxon>Nocardia</taxon>
    </lineage>
</organism>
<keyword evidence="2" id="KW-1185">Reference proteome</keyword>
<dbReference type="Proteomes" id="UP000017048">
    <property type="component" value="Unassembled WGS sequence"/>
</dbReference>
<comment type="caution">
    <text evidence="1">The sequence shown here is derived from an EMBL/GenBank/DDBJ whole genome shotgun (WGS) entry which is preliminary data.</text>
</comment>
<dbReference type="EMBL" id="BAFO02000020">
    <property type="protein sequence ID" value="GAD84045.1"/>
    <property type="molecule type" value="Genomic_DNA"/>
</dbReference>
<name>U5E9J8_NOCAS</name>
<sequence length="184" mass="20212">MGRSDEIGLRSGTALCEHGWMPDLLWTEVKNFFDPHLMGALPDLWVPDTSVEDWQAVFDLVRPNGWAIEYVVDDIVLPLPAAAEFLPRAVDAEEHVVLWVRPAPAVTAIFYPMSATEIDFDVDLRELQGQAGVDTLCGFISALGRRLGKPVFMAAEGQYGYPLLGFDPAADRVVLFADPIDPGA</sequence>
<reference evidence="1 2" key="1">
    <citation type="journal article" date="2014" name="BMC Genomics">
        <title>Genome based analysis of type-I polyketide synthase and nonribosomal peptide synthetase gene clusters in seven strains of five representative Nocardia species.</title>
        <authorList>
            <person name="Komaki H."/>
            <person name="Ichikawa N."/>
            <person name="Hosoyama A."/>
            <person name="Takahashi-Nakaguchi A."/>
            <person name="Matsuzawa T."/>
            <person name="Suzuki K."/>
            <person name="Fujita N."/>
            <person name="Gonoi T."/>
        </authorList>
    </citation>
    <scope>NUCLEOTIDE SEQUENCE [LARGE SCALE GENOMIC DNA]</scope>
    <source>
        <strain evidence="1 2">NBRC 15531</strain>
    </source>
</reference>
<evidence type="ECO:0000313" key="1">
    <source>
        <dbReference type="EMBL" id="GAD84045.1"/>
    </source>
</evidence>
<dbReference type="STRING" id="1824.SAMN05444423_1011353"/>
<dbReference type="AlphaFoldDB" id="U5E9J8"/>
<gene>
    <name evidence="1" type="ORF">NCAST_20_06150</name>
</gene>
<evidence type="ECO:0000313" key="2">
    <source>
        <dbReference type="Proteomes" id="UP000017048"/>
    </source>
</evidence>
<dbReference type="eggNOG" id="ENOG5033C1Y">
    <property type="taxonomic scope" value="Bacteria"/>
</dbReference>